<accession>A0AAD7BSX0</accession>
<dbReference type="Proteomes" id="UP001221757">
    <property type="component" value="Unassembled WGS sequence"/>
</dbReference>
<evidence type="ECO:0000256" key="1">
    <source>
        <dbReference type="SAM" id="MobiDB-lite"/>
    </source>
</evidence>
<comment type="caution">
    <text evidence="2">The sequence shown here is derived from an EMBL/GenBank/DDBJ whole genome shotgun (WGS) entry which is preliminary data.</text>
</comment>
<evidence type="ECO:0000313" key="3">
    <source>
        <dbReference type="Proteomes" id="UP001221757"/>
    </source>
</evidence>
<evidence type="ECO:0000313" key="2">
    <source>
        <dbReference type="EMBL" id="KAJ7630151.1"/>
    </source>
</evidence>
<keyword evidence="3" id="KW-1185">Reference proteome</keyword>
<sequence>MRATAGTKRVGRDVRECTKMIGNNAPQTFGASSSSNLDLGLGCDGIGLHLAPSAPCRSSRFEEGLPALGVLRRVRPQPAETHEGACQDSTVARCREGGYAGREWKELCTAHTTRARRSGCAAAMIDFGRRSVQQVWMASGREGSRRAPRAEKEKTNATSNCTVIAGSAQVSPTPFNFEALVTVSLPSGVLPTYGSPSRPMEGEEEPRRPPRAAKYGHRIVSALPSLRILLHSRIIHVDLGSEIQITNEPHIEKIDKQRDFESGLIAEPGTPDADAAVPLGPCTMDGSQALRVFIFVILENEVKENIPIVSSKWFPTGVPLPPKQIPASGSHGI</sequence>
<reference evidence="2" key="1">
    <citation type="submission" date="2023-03" db="EMBL/GenBank/DDBJ databases">
        <title>Massive genome expansion in bonnet fungi (Mycena s.s.) driven by repeated elements and novel gene families across ecological guilds.</title>
        <authorList>
            <consortium name="Lawrence Berkeley National Laboratory"/>
            <person name="Harder C.B."/>
            <person name="Miyauchi S."/>
            <person name="Viragh M."/>
            <person name="Kuo A."/>
            <person name="Thoen E."/>
            <person name="Andreopoulos B."/>
            <person name="Lu D."/>
            <person name="Skrede I."/>
            <person name="Drula E."/>
            <person name="Henrissat B."/>
            <person name="Morin E."/>
            <person name="Kohler A."/>
            <person name="Barry K."/>
            <person name="LaButti K."/>
            <person name="Morin E."/>
            <person name="Salamov A."/>
            <person name="Lipzen A."/>
            <person name="Mereny Z."/>
            <person name="Hegedus B."/>
            <person name="Baldrian P."/>
            <person name="Stursova M."/>
            <person name="Weitz H."/>
            <person name="Taylor A."/>
            <person name="Grigoriev I.V."/>
            <person name="Nagy L.G."/>
            <person name="Martin F."/>
            <person name="Kauserud H."/>
        </authorList>
    </citation>
    <scope>NUCLEOTIDE SEQUENCE</scope>
    <source>
        <strain evidence="2">CBHHK067</strain>
    </source>
</reference>
<name>A0AAD7BSX0_MYCRO</name>
<organism evidence="2 3">
    <name type="scientific">Mycena rosella</name>
    <name type="common">Pink bonnet</name>
    <name type="synonym">Agaricus rosellus</name>
    <dbReference type="NCBI Taxonomy" id="1033263"/>
    <lineage>
        <taxon>Eukaryota</taxon>
        <taxon>Fungi</taxon>
        <taxon>Dikarya</taxon>
        <taxon>Basidiomycota</taxon>
        <taxon>Agaricomycotina</taxon>
        <taxon>Agaricomycetes</taxon>
        <taxon>Agaricomycetidae</taxon>
        <taxon>Agaricales</taxon>
        <taxon>Marasmiineae</taxon>
        <taxon>Mycenaceae</taxon>
        <taxon>Mycena</taxon>
    </lineage>
</organism>
<proteinExistence type="predicted"/>
<dbReference type="EMBL" id="JARKIE010000521">
    <property type="protein sequence ID" value="KAJ7630151.1"/>
    <property type="molecule type" value="Genomic_DNA"/>
</dbReference>
<feature type="region of interest" description="Disordered" evidence="1">
    <location>
        <begin position="192"/>
        <end position="213"/>
    </location>
</feature>
<gene>
    <name evidence="2" type="ORF">B0H17DRAFT_1283783</name>
</gene>
<dbReference type="AlphaFoldDB" id="A0AAD7BSX0"/>
<protein>
    <submittedName>
        <fullName evidence="2">Uncharacterized protein</fullName>
    </submittedName>
</protein>